<reference evidence="2 3" key="1">
    <citation type="submission" date="2019-08" db="EMBL/GenBank/DDBJ databases">
        <title>Genomes of Antarctic Bizionia species.</title>
        <authorList>
            <person name="Bowman J.P."/>
        </authorList>
    </citation>
    <scope>NUCLEOTIDE SEQUENCE [LARGE SCALE GENOMIC DNA]</scope>
    <source>
        <strain evidence="2 3">IC164</strain>
    </source>
</reference>
<gene>
    <name evidence="2" type="ORF">ES677_10320</name>
</gene>
<accession>A0ABY3M9A6</accession>
<dbReference type="RefSeq" id="WP_148381197.1">
    <property type="nucleotide sequence ID" value="NZ_VSKN01000013.1"/>
</dbReference>
<evidence type="ECO:0008006" key="4">
    <source>
        <dbReference type="Google" id="ProtNLM"/>
    </source>
</evidence>
<name>A0ABY3M9A6_9FLAO</name>
<proteinExistence type="predicted"/>
<evidence type="ECO:0000256" key="1">
    <source>
        <dbReference type="SAM" id="Coils"/>
    </source>
</evidence>
<keyword evidence="3" id="KW-1185">Reference proteome</keyword>
<evidence type="ECO:0000313" key="2">
    <source>
        <dbReference type="EMBL" id="TYC11301.1"/>
    </source>
</evidence>
<protein>
    <recommendedName>
        <fullName evidence="4">Lipoprotein</fullName>
    </recommendedName>
</protein>
<keyword evidence="1" id="KW-0175">Coiled coil</keyword>
<dbReference type="PROSITE" id="PS51257">
    <property type="entry name" value="PROKAR_LIPOPROTEIN"/>
    <property type="match status" value="1"/>
</dbReference>
<evidence type="ECO:0000313" key="3">
    <source>
        <dbReference type="Proteomes" id="UP000323621"/>
    </source>
</evidence>
<comment type="caution">
    <text evidence="2">The sequence shown here is derived from an EMBL/GenBank/DDBJ whole genome shotgun (WGS) entry which is preliminary data.</text>
</comment>
<dbReference type="EMBL" id="VSKN01000013">
    <property type="protein sequence ID" value="TYC11301.1"/>
    <property type="molecule type" value="Genomic_DNA"/>
</dbReference>
<dbReference type="Proteomes" id="UP000323621">
    <property type="component" value="Unassembled WGS sequence"/>
</dbReference>
<organism evidence="2 3">
    <name type="scientific">Bizionia gelidisalsuginis</name>
    <dbReference type="NCBI Taxonomy" id="291188"/>
    <lineage>
        <taxon>Bacteria</taxon>
        <taxon>Pseudomonadati</taxon>
        <taxon>Bacteroidota</taxon>
        <taxon>Flavobacteriia</taxon>
        <taxon>Flavobacteriales</taxon>
        <taxon>Flavobacteriaceae</taxon>
        <taxon>Bizionia</taxon>
    </lineage>
</organism>
<feature type="coiled-coil region" evidence="1">
    <location>
        <begin position="61"/>
        <end position="116"/>
    </location>
</feature>
<sequence length="169" mass="19749">MKNIFVLKLVTLFAVLLFLSCGSTEKVITPNGIVYELKGSKFYSNGEEITEELSREKRSEINEILNNRIEFEKKAEKLKKELEDAQNKAAKALRKAEKEQKALAKKVRRKDDARKDFFKVRDKLKKQNEKYQRLIGKGKLSPDAINGWEKTIKKLEKEVQDAEQKLKRY</sequence>